<organism evidence="3 4">
    <name type="scientific">Ataeniobius toweri</name>
    <dbReference type="NCBI Taxonomy" id="208326"/>
    <lineage>
        <taxon>Eukaryota</taxon>
        <taxon>Metazoa</taxon>
        <taxon>Chordata</taxon>
        <taxon>Craniata</taxon>
        <taxon>Vertebrata</taxon>
        <taxon>Euteleostomi</taxon>
        <taxon>Actinopterygii</taxon>
        <taxon>Neopterygii</taxon>
        <taxon>Teleostei</taxon>
        <taxon>Neoteleostei</taxon>
        <taxon>Acanthomorphata</taxon>
        <taxon>Ovalentaria</taxon>
        <taxon>Atherinomorphae</taxon>
        <taxon>Cyprinodontiformes</taxon>
        <taxon>Goodeidae</taxon>
        <taxon>Ataeniobius</taxon>
    </lineage>
</organism>
<proteinExistence type="predicted"/>
<keyword evidence="4" id="KW-1185">Reference proteome</keyword>
<dbReference type="EMBL" id="JAHUTI010056751">
    <property type="protein sequence ID" value="MED6250319.1"/>
    <property type="molecule type" value="Genomic_DNA"/>
</dbReference>
<name>A0ABU7BKQ5_9TELE</name>
<gene>
    <name evidence="3" type="ORF">ATANTOWER_029345</name>
</gene>
<keyword evidence="1" id="KW-0479">Metal-binding</keyword>
<dbReference type="PANTHER" id="PTHR47526">
    <property type="entry name" value="ATP-DEPENDENT DNA HELICASE"/>
    <property type="match status" value="1"/>
</dbReference>
<accession>A0ABU7BKQ5</accession>
<feature type="domain" description="SWIM-type" evidence="2">
    <location>
        <begin position="1"/>
        <end position="22"/>
    </location>
</feature>
<keyword evidence="1" id="KW-0863">Zinc-finger</keyword>
<evidence type="ECO:0000259" key="2">
    <source>
        <dbReference type="PROSITE" id="PS50966"/>
    </source>
</evidence>
<evidence type="ECO:0000313" key="3">
    <source>
        <dbReference type="EMBL" id="MED6250319.1"/>
    </source>
</evidence>
<keyword evidence="1" id="KW-0862">Zinc</keyword>
<dbReference type="PANTHER" id="PTHR47526:SF3">
    <property type="entry name" value="PHD-TYPE DOMAIN-CONTAINING PROTEIN"/>
    <property type="match status" value="1"/>
</dbReference>
<comment type="caution">
    <text evidence="3">The sequence shown here is derived from an EMBL/GenBank/DDBJ whole genome shotgun (WGS) entry which is preliminary data.</text>
</comment>
<dbReference type="PROSITE" id="PS50966">
    <property type="entry name" value="ZF_SWIM"/>
    <property type="match status" value="1"/>
</dbReference>
<protein>
    <recommendedName>
        <fullName evidence="2">SWIM-type domain-containing protein</fullName>
    </recommendedName>
</protein>
<dbReference type="Proteomes" id="UP001345963">
    <property type="component" value="Unassembled WGS sequence"/>
</dbReference>
<evidence type="ECO:0000256" key="1">
    <source>
        <dbReference type="PROSITE-ProRule" id="PRU00325"/>
    </source>
</evidence>
<reference evidence="3 4" key="1">
    <citation type="submission" date="2021-07" db="EMBL/GenBank/DDBJ databases">
        <authorList>
            <person name="Palmer J.M."/>
        </authorList>
    </citation>
    <scope>NUCLEOTIDE SEQUENCE [LARGE SCALE GENOMIC DNA]</scope>
    <source>
        <strain evidence="3 4">AT_MEX2019</strain>
        <tissue evidence="3">Muscle</tissue>
    </source>
</reference>
<feature type="non-terminal residue" evidence="3">
    <location>
        <position position="1"/>
    </location>
</feature>
<dbReference type="InterPro" id="IPR007527">
    <property type="entry name" value="Znf_SWIM"/>
</dbReference>
<evidence type="ECO:0000313" key="4">
    <source>
        <dbReference type="Proteomes" id="UP001345963"/>
    </source>
</evidence>
<sequence length="79" mass="8303">CTCKAGLGEACCHIAAVLFKVEAAVKLGLNHQSKTSTACVKTCYYKGKVTAKRVADMDFKPKHGQVMNARGGNPGQGGF</sequence>